<evidence type="ECO:0000313" key="5">
    <source>
        <dbReference type="Proteomes" id="UP000275408"/>
    </source>
</evidence>
<evidence type="ECO:0008006" key="6">
    <source>
        <dbReference type="Google" id="ProtNLM"/>
    </source>
</evidence>
<feature type="region of interest" description="Disordered" evidence="1">
    <location>
        <begin position="498"/>
        <end position="519"/>
    </location>
</feature>
<dbReference type="CDD" id="cd00057">
    <property type="entry name" value="FA58C"/>
    <property type="match status" value="1"/>
</dbReference>
<sequence>MQALPYLQIKEPESAVSPEKKSYRLSLHEVSSKTAQFKDGQSKSGRNVNRPECSRESNGLLEGTSSIYFGDIAPYRTPAQSPSPSKSCRRPTRSQNQSSLPTWLDPLGVWLPSNKKTNCYETFIRNAELLRRTSDMFLDPCPHVPRCSHERTLSALKRQQRRMKTLDDLRKQERHRRIVERIQKIRDMWDQWSNQSKSSGTEHDNRLNNFRKNRDGYVDPDEIIKKKREERREREKIIRLEQAKKREEVLSKQRFKLPKIVVSQYEEPETLQFSRPQSLTNERQSVLPSLVNIPSGLQNQIDKGNDESEVESHGSKGDSLALPELESSCQERNYFENTQQGEEQVDRILPELEQKVPTKADTDVTDSISQGIECSVETVEGKNVKTLLDNNNVVRLDLQIELESDVVSESVDAKVDEQIVLNRKKETVDTERSHQQQEENINSVDVSSTEAPLEIEQVNKTVGTEQVYETLETEQVNETIETVQAKDTVELDSIASAETKEQPQEEGIQSRVDKKELSEHCEDKEQTKKIVMNYLVPPSVPLLAGENGSDNGAIGDADDTASLMGAFIPVALGVGNGLITNDAMRASSVLDRYHVPSQARLNNTKQGKNSGAWKPKINDKKQYLEVDLGALTLVSQVATQGCPSANGVKKQKKDKCWVESYVLAFSTDGSTWQHYTEDGVVKVFRGNRDNNTVVINSIKNPVEARFVRFIPQSWKNSIAMRVEVYGEVTEPDLARNSPSPLLEEEQEKERDFVHNVILEEEEQPELEEFVCDTENKEVVVEEEAWEEETAHTVVETASQIQGRVAVVSRSSSLDLAVQGEKQSPKTKQKSKKPKQEKQEENEEKRKKKKKKKTKKMAKERKVKGRSESSLTLLEETEEEEEGASSQEEEEEEEEPKRNSPIIPEIPKRPESVTRMPPPPKRSLSMFPVRKESSQEPAKPVRRRAQTDDSIRNELMRQQLAEDRRKKLLAATGKSKRGSPAEVQSPVVDSHGDSAHLDDFLSKYCIISEGQANYYRRIFKTFDEDKDGFLFPEDLLEALESVNSNLLSDSHINYIYRVLELCDCSLDSGVDMKLFSVIAAFSQRVAVLDEFAKILISKLDFRELDFKLQKSKRLFLCYVDEATKTISLEELMLGLTAGGLSDDQKEQTMKILGRTASLDFLDFLTYIPLFIHIHDHILQDPLGTVVYQSMLTV</sequence>
<proteinExistence type="predicted"/>
<keyword evidence="5" id="KW-1185">Reference proteome</keyword>
<dbReference type="InterPro" id="IPR011992">
    <property type="entry name" value="EF-hand-dom_pair"/>
</dbReference>
<organism evidence="4 5">
    <name type="scientific">Pocillopora damicornis</name>
    <name type="common">Cauliflower coral</name>
    <name type="synonym">Millepora damicornis</name>
    <dbReference type="NCBI Taxonomy" id="46731"/>
    <lineage>
        <taxon>Eukaryota</taxon>
        <taxon>Metazoa</taxon>
        <taxon>Cnidaria</taxon>
        <taxon>Anthozoa</taxon>
        <taxon>Hexacorallia</taxon>
        <taxon>Scleractinia</taxon>
        <taxon>Astrocoeniina</taxon>
        <taxon>Pocilloporidae</taxon>
        <taxon>Pocillopora</taxon>
    </lineage>
</organism>
<name>A0A3M6U226_POCDA</name>
<feature type="compositionally biased region" description="Basic and acidic residues" evidence="1">
    <location>
        <begin position="200"/>
        <end position="217"/>
    </location>
</feature>
<feature type="region of interest" description="Disordered" evidence="1">
    <location>
        <begin position="814"/>
        <end position="951"/>
    </location>
</feature>
<feature type="region of interest" description="Disordered" evidence="1">
    <location>
        <begin position="303"/>
        <end position="323"/>
    </location>
</feature>
<dbReference type="PROSITE" id="PS50222">
    <property type="entry name" value="EF_HAND_2"/>
    <property type="match status" value="1"/>
</dbReference>
<dbReference type="InterPro" id="IPR000421">
    <property type="entry name" value="FA58C"/>
</dbReference>
<feature type="region of interest" description="Disordered" evidence="1">
    <location>
        <begin position="426"/>
        <end position="449"/>
    </location>
</feature>
<dbReference type="PROSITE" id="PS50022">
    <property type="entry name" value="FA58C_3"/>
    <property type="match status" value="1"/>
</dbReference>
<feature type="region of interest" description="Disordered" evidence="1">
    <location>
        <begin position="969"/>
        <end position="988"/>
    </location>
</feature>
<dbReference type="EMBL" id="RCHS01002389">
    <property type="protein sequence ID" value="RMX47646.1"/>
    <property type="molecule type" value="Genomic_DNA"/>
</dbReference>
<feature type="compositionally biased region" description="Acidic residues" evidence="1">
    <location>
        <begin position="874"/>
        <end position="893"/>
    </location>
</feature>
<feature type="domain" description="F5/8 type C" evidence="2">
    <location>
        <begin position="567"/>
        <end position="727"/>
    </location>
</feature>
<dbReference type="PANTHER" id="PTHR35538">
    <property type="entry name" value="LIG_CHAN-GLU_BD DOMAIN-CONTAINING PROTEIN"/>
    <property type="match status" value="1"/>
</dbReference>
<dbReference type="OMA" id="MASLEGW"/>
<dbReference type="SMART" id="SM00231">
    <property type="entry name" value="FA58C"/>
    <property type="match status" value="1"/>
</dbReference>
<feature type="region of interest" description="Disordered" evidence="1">
    <location>
        <begin position="1"/>
        <end position="59"/>
    </location>
</feature>
<feature type="compositionally biased region" description="Polar residues" evidence="1">
    <location>
        <begin position="438"/>
        <end position="449"/>
    </location>
</feature>
<feature type="domain" description="EF-hand" evidence="3">
    <location>
        <begin position="1009"/>
        <end position="1044"/>
    </location>
</feature>
<protein>
    <recommendedName>
        <fullName evidence="6">F5/8 type C domain-containing protein</fullName>
    </recommendedName>
</protein>
<dbReference type="OrthoDB" id="2121618at2759"/>
<dbReference type="InterPro" id="IPR002048">
    <property type="entry name" value="EF_hand_dom"/>
</dbReference>
<feature type="compositionally biased region" description="Basic and acidic residues" evidence="1">
    <location>
        <begin position="303"/>
        <end position="316"/>
    </location>
</feature>
<evidence type="ECO:0000259" key="3">
    <source>
        <dbReference type="PROSITE" id="PS50222"/>
    </source>
</evidence>
<dbReference type="Proteomes" id="UP000275408">
    <property type="component" value="Unassembled WGS sequence"/>
</dbReference>
<dbReference type="SUPFAM" id="SSF47473">
    <property type="entry name" value="EF-hand"/>
    <property type="match status" value="1"/>
</dbReference>
<feature type="compositionally biased region" description="Basic and acidic residues" evidence="1">
    <location>
        <begin position="833"/>
        <end position="844"/>
    </location>
</feature>
<dbReference type="InterPro" id="IPR008979">
    <property type="entry name" value="Galactose-bd-like_sf"/>
</dbReference>
<dbReference type="Gene3D" id="2.60.120.260">
    <property type="entry name" value="Galactose-binding domain-like"/>
    <property type="match status" value="1"/>
</dbReference>
<dbReference type="Gene3D" id="1.10.238.10">
    <property type="entry name" value="EF-hand"/>
    <property type="match status" value="1"/>
</dbReference>
<feature type="region of interest" description="Disordered" evidence="1">
    <location>
        <begin position="193"/>
        <end position="217"/>
    </location>
</feature>
<dbReference type="AlphaFoldDB" id="A0A3M6U226"/>
<dbReference type="PROSITE" id="PS01285">
    <property type="entry name" value="FA58C_1"/>
    <property type="match status" value="1"/>
</dbReference>
<comment type="caution">
    <text evidence="4">The sequence shown here is derived from an EMBL/GenBank/DDBJ whole genome shotgun (WGS) entry which is preliminary data.</text>
</comment>
<feature type="compositionally biased region" description="Basic and acidic residues" evidence="1">
    <location>
        <begin position="426"/>
        <end position="437"/>
    </location>
</feature>
<evidence type="ECO:0000313" key="4">
    <source>
        <dbReference type="EMBL" id="RMX47646.1"/>
    </source>
</evidence>
<dbReference type="FunFam" id="2.60.120.260:FF:000016">
    <property type="entry name" value="Contactin-associated protein-like 4 isoform 1"/>
    <property type="match status" value="1"/>
</dbReference>
<feature type="compositionally biased region" description="Basic residues" evidence="1">
    <location>
        <begin position="845"/>
        <end position="863"/>
    </location>
</feature>
<reference evidence="4 5" key="1">
    <citation type="journal article" date="2018" name="Sci. Rep.">
        <title>Comparative analysis of the Pocillopora damicornis genome highlights role of immune system in coral evolution.</title>
        <authorList>
            <person name="Cunning R."/>
            <person name="Bay R.A."/>
            <person name="Gillette P."/>
            <person name="Baker A.C."/>
            <person name="Traylor-Knowles N."/>
        </authorList>
    </citation>
    <scope>NUCLEOTIDE SEQUENCE [LARGE SCALE GENOMIC DNA]</scope>
    <source>
        <strain evidence="4">RSMAS</strain>
        <tissue evidence="4">Whole animal</tissue>
    </source>
</reference>
<dbReference type="PANTHER" id="PTHR35538:SF6">
    <property type="entry name" value="EF-HAND DOMAIN-CONTAINING PROTEIN"/>
    <property type="match status" value="1"/>
</dbReference>
<accession>A0A3M6U226</accession>
<feature type="region of interest" description="Disordered" evidence="1">
    <location>
        <begin position="72"/>
        <end position="100"/>
    </location>
</feature>
<dbReference type="Pfam" id="PF00754">
    <property type="entry name" value="F5_F8_type_C"/>
    <property type="match status" value="1"/>
</dbReference>
<gene>
    <name evidence="4" type="ORF">pdam_00019131</name>
</gene>
<evidence type="ECO:0000259" key="2">
    <source>
        <dbReference type="PROSITE" id="PS50022"/>
    </source>
</evidence>
<dbReference type="SUPFAM" id="SSF49785">
    <property type="entry name" value="Galactose-binding domain-like"/>
    <property type="match status" value="1"/>
</dbReference>
<evidence type="ECO:0000256" key="1">
    <source>
        <dbReference type="SAM" id="MobiDB-lite"/>
    </source>
</evidence>
<dbReference type="GO" id="GO:0005509">
    <property type="term" value="F:calcium ion binding"/>
    <property type="evidence" value="ECO:0007669"/>
    <property type="project" value="InterPro"/>
</dbReference>
<feature type="compositionally biased region" description="Basic and acidic residues" evidence="1">
    <location>
        <begin position="10"/>
        <end position="31"/>
    </location>
</feature>